<dbReference type="InParanoid" id="H1XVA3"/>
<evidence type="ECO:0000313" key="4">
    <source>
        <dbReference type="Proteomes" id="UP000004671"/>
    </source>
</evidence>
<dbReference type="OrthoDB" id="9808590at2"/>
<protein>
    <submittedName>
        <fullName evidence="3">Alpha amylase catalytic region</fullName>
    </submittedName>
    <submittedName>
        <fullName evidence="2">Glycosidase</fullName>
    </submittedName>
</protein>
<evidence type="ECO:0000259" key="1">
    <source>
        <dbReference type="SMART" id="SM00642"/>
    </source>
</evidence>
<dbReference type="GO" id="GO:0016798">
    <property type="term" value="F:hydrolase activity, acting on glycosyl bonds"/>
    <property type="evidence" value="ECO:0007669"/>
    <property type="project" value="UniProtKB-KW"/>
</dbReference>
<dbReference type="Pfam" id="PF00128">
    <property type="entry name" value="Alpha-amylase"/>
    <property type="match status" value="1"/>
</dbReference>
<keyword evidence="4" id="KW-1185">Reference proteome</keyword>
<evidence type="ECO:0000313" key="3">
    <source>
        <dbReference type="EMBL" id="EHO40609.1"/>
    </source>
</evidence>
<organism evidence="3 4">
    <name type="scientific">Caldithrix abyssi DSM 13497</name>
    <dbReference type="NCBI Taxonomy" id="880073"/>
    <lineage>
        <taxon>Bacteria</taxon>
        <taxon>Pseudomonadati</taxon>
        <taxon>Calditrichota</taxon>
        <taxon>Calditrichia</taxon>
        <taxon>Calditrichales</taxon>
        <taxon>Calditrichaceae</taxon>
        <taxon>Caldithrix</taxon>
    </lineage>
</organism>
<keyword evidence="2" id="KW-0378">Hydrolase</keyword>
<dbReference type="HOGENOM" id="CLU_005647_0_0_0"/>
<reference evidence="2 5" key="2">
    <citation type="submission" date="2016-11" db="EMBL/GenBank/DDBJ databases">
        <title>Genomic analysis of Caldithrix abyssi and proposal of a novel bacterial phylum Caldithrichaeota.</title>
        <authorList>
            <person name="Kublanov I."/>
            <person name="Sigalova O."/>
            <person name="Gavrilov S."/>
            <person name="Lebedinsky A."/>
            <person name="Ivanova N."/>
            <person name="Daum C."/>
            <person name="Reddy T."/>
            <person name="Klenk H.P."/>
            <person name="Goker M."/>
            <person name="Reva O."/>
            <person name="Miroshnichenko M."/>
            <person name="Kyprides N."/>
            <person name="Woyke T."/>
            <person name="Gelfand M."/>
        </authorList>
    </citation>
    <scope>NUCLEOTIDE SEQUENCE [LARGE SCALE GENOMIC DNA]</scope>
    <source>
        <strain evidence="2 5">LF13</strain>
    </source>
</reference>
<dbReference type="InterPro" id="IPR006047">
    <property type="entry name" value="GH13_cat_dom"/>
</dbReference>
<dbReference type="PANTHER" id="PTHR47786:SF2">
    <property type="entry name" value="GLYCOSYL HYDROLASE FAMILY 13 CATALYTIC DOMAIN-CONTAINING PROTEIN"/>
    <property type="match status" value="1"/>
</dbReference>
<dbReference type="Proteomes" id="UP000183868">
    <property type="component" value="Chromosome"/>
</dbReference>
<dbReference type="Gene3D" id="3.20.20.80">
    <property type="entry name" value="Glycosidases"/>
    <property type="match status" value="2"/>
</dbReference>
<sequence length="1144" mass="134041">MTTIKEFHLKKSVRQQLLTHDSWFKKQGDVIISNQQVALKLAESLRPLNKNLQASELNALGLLHEIEHAMVEFYQKHILKNVLLQLERYFKQKLGSEAYQKLLEGFCEYYPPTPVLKNEMSIKAYLKAKSGQTPNSQLILEEIFLLWLDHLNPAFKPLKKAMEPTELSSATVFEKTLDLFDHFFAEAPPLPQEKTSLFEFLREPAKKFPHSIQAQLEYIARHWEKYIGSFLKRLLFSLDFLTEEHKARFNQAAFGPGPSVVPRYSADLEPERFTPDEHWMPRLVLIAKSTYVWLDQLSKKFERPITTLDQVPDEELERLSRFGITGLWLIGIWERSRASQRIKQHTGNTEALASAYSLYDYVVAQDLGGEAALQNLKERAWRFGIRMATDMVPNHTGIDSRWIIEHPDWFIQLPYSPFPKYSFNGPDLCDHHDVGIFIEDGYWDKTDAAVVFKRVYYPAGEVRYIYHGNDGTSMPWNDTAQLNYLNPEVREAVIQKIIDIARQFPIIRFDAAMTLTKKHFQRLWFPEPGHGGDIPSRAQFGMTKSEFDRHMPNEFWREVVDRVQKEAPDTLLLAEAFWLMEGYFVRTLGMHRVYNSAFMNMLKNEENDKFRLLIKKTLEFNPQILKRYVNFMNNPDEETAVVQFGKGDKYFGVCIMLATLPGLPMFGHGQIEGFAEKYGMEYRRAYWDEEEDSWLVQEHFRLIAPLLKKRYLFSDVENFLLYDLYNGDGQVNENVFAYSNYFHEERALVLYNNSFSHAAGWINLSAAFKSKDQLVQKPLWEGLKLHFPEDALIVFRDHVSGLHYIREMKEIKERGLFVDLGAYKFQVYLDFRPVFDSPHEPYRQLCQHLNGQGVADLNIALKEMLYRPLHQAIEQALDSQFLRPFHEGFKNSSSTAHFNKWLRDNLSAFVANIAQLEQKDSFSTPIINHVAAQLTHYFIISDSCFFTDHTLDLESFADRLTSFFNLDLQKPSVDFRLFQSHLIYYLLEAVYHQSEDHEIFQDRLLDNIFANYLDHLDHLKFVGHRGLFLLDLLNQFPEGLAFSQITRLKEQIRYLFDLQSTARFIKLHEFNGVLYFNKENFEEMLFWLFILHLLKKCKTPQKDCARTKRSVNNLNLLIHKALKSGYQTEKFLGEFTTKQKASKK</sequence>
<gene>
    <name evidence="2" type="ORF">Cabys_4192</name>
    <name evidence="3" type="ORF">Calab_0975</name>
</gene>
<dbReference type="SMART" id="SM00642">
    <property type="entry name" value="Aamy"/>
    <property type="match status" value="1"/>
</dbReference>
<reference evidence="3 4" key="1">
    <citation type="submission" date="2011-09" db="EMBL/GenBank/DDBJ databases">
        <title>The permanent draft genome of Caldithrix abyssi DSM 13497.</title>
        <authorList>
            <consortium name="US DOE Joint Genome Institute (JGI-PGF)"/>
            <person name="Lucas S."/>
            <person name="Han J."/>
            <person name="Lapidus A."/>
            <person name="Bruce D."/>
            <person name="Goodwin L."/>
            <person name="Pitluck S."/>
            <person name="Peters L."/>
            <person name="Kyrpides N."/>
            <person name="Mavromatis K."/>
            <person name="Ivanova N."/>
            <person name="Mikhailova N."/>
            <person name="Chertkov O."/>
            <person name="Detter J.C."/>
            <person name="Tapia R."/>
            <person name="Han C."/>
            <person name="Land M."/>
            <person name="Hauser L."/>
            <person name="Markowitz V."/>
            <person name="Cheng J.-F."/>
            <person name="Hugenholtz P."/>
            <person name="Woyke T."/>
            <person name="Wu D."/>
            <person name="Spring S."/>
            <person name="Brambilla E."/>
            <person name="Klenk H.-P."/>
            <person name="Eisen J.A."/>
        </authorList>
    </citation>
    <scope>NUCLEOTIDE SEQUENCE [LARGE SCALE GENOMIC DNA]</scope>
    <source>
        <strain evidence="3 4">DSM 13497</strain>
    </source>
</reference>
<dbReference type="SUPFAM" id="SSF51445">
    <property type="entry name" value="(Trans)glycosidases"/>
    <property type="match status" value="1"/>
</dbReference>
<dbReference type="EMBL" id="CP018099">
    <property type="protein sequence ID" value="APF20937.1"/>
    <property type="molecule type" value="Genomic_DNA"/>
</dbReference>
<dbReference type="InterPro" id="IPR017853">
    <property type="entry name" value="GH"/>
</dbReference>
<dbReference type="KEGG" id="caby:Cabys_4192"/>
<dbReference type="PaxDb" id="880073-Calab_0975"/>
<keyword evidence="2" id="KW-0326">Glycosidase</keyword>
<dbReference type="PANTHER" id="PTHR47786">
    <property type="entry name" value="ALPHA-1,4-GLUCAN:MALTOSE-1-PHOSPHATE MALTOSYLTRANSFERASE"/>
    <property type="match status" value="1"/>
</dbReference>
<dbReference type="Proteomes" id="UP000004671">
    <property type="component" value="Chromosome"/>
</dbReference>
<dbReference type="eggNOG" id="COG0366">
    <property type="taxonomic scope" value="Bacteria"/>
</dbReference>
<dbReference type="EMBL" id="CM001402">
    <property type="protein sequence ID" value="EHO40609.1"/>
    <property type="molecule type" value="Genomic_DNA"/>
</dbReference>
<evidence type="ECO:0000313" key="2">
    <source>
        <dbReference type="EMBL" id="APF20937.1"/>
    </source>
</evidence>
<evidence type="ECO:0000313" key="5">
    <source>
        <dbReference type="Proteomes" id="UP000183868"/>
    </source>
</evidence>
<dbReference type="RefSeq" id="WP_006927635.1">
    <property type="nucleotide sequence ID" value="NZ_CM001402.1"/>
</dbReference>
<accession>H1XVA3</accession>
<dbReference type="GO" id="GO:0005975">
    <property type="term" value="P:carbohydrate metabolic process"/>
    <property type="evidence" value="ECO:0007669"/>
    <property type="project" value="InterPro"/>
</dbReference>
<dbReference type="AlphaFoldDB" id="H1XVA3"/>
<proteinExistence type="predicted"/>
<name>H1XVA3_CALAY</name>
<feature type="domain" description="Glycosyl hydrolase family 13 catalytic" evidence="1">
    <location>
        <begin position="289"/>
        <end position="710"/>
    </location>
</feature>
<dbReference type="STRING" id="880073.Cabys_4192"/>